<evidence type="ECO:0000259" key="1">
    <source>
        <dbReference type="Pfam" id="PF12680"/>
    </source>
</evidence>
<dbReference type="Pfam" id="PF12680">
    <property type="entry name" value="SnoaL_2"/>
    <property type="match status" value="1"/>
</dbReference>
<comment type="caution">
    <text evidence="2">The sequence shown here is derived from an EMBL/GenBank/DDBJ whole genome shotgun (WGS) entry which is preliminary data.</text>
</comment>
<dbReference type="Proteomes" id="UP001241110">
    <property type="component" value="Unassembled WGS sequence"/>
</dbReference>
<proteinExistence type="predicted"/>
<dbReference type="InterPro" id="IPR032710">
    <property type="entry name" value="NTF2-like_dom_sf"/>
</dbReference>
<protein>
    <submittedName>
        <fullName evidence="2">Nuclear transport factor 2 family protein</fullName>
    </submittedName>
</protein>
<reference evidence="2" key="1">
    <citation type="submission" date="2023-05" db="EMBL/GenBank/DDBJ databases">
        <authorList>
            <person name="Zhang X."/>
        </authorList>
    </citation>
    <scope>NUCLEOTIDE SEQUENCE</scope>
    <source>
        <strain evidence="2">YF14B1</strain>
    </source>
</reference>
<dbReference type="RefSeq" id="WP_313981897.1">
    <property type="nucleotide sequence ID" value="NZ_JASJOS010000008.1"/>
</dbReference>
<evidence type="ECO:0000313" key="3">
    <source>
        <dbReference type="Proteomes" id="UP001241110"/>
    </source>
</evidence>
<organism evidence="2 3">
    <name type="scientific">Xanthocytophaga flava</name>
    <dbReference type="NCBI Taxonomy" id="3048013"/>
    <lineage>
        <taxon>Bacteria</taxon>
        <taxon>Pseudomonadati</taxon>
        <taxon>Bacteroidota</taxon>
        <taxon>Cytophagia</taxon>
        <taxon>Cytophagales</taxon>
        <taxon>Rhodocytophagaceae</taxon>
        <taxon>Xanthocytophaga</taxon>
    </lineage>
</organism>
<evidence type="ECO:0000313" key="2">
    <source>
        <dbReference type="EMBL" id="MDJ1482618.1"/>
    </source>
</evidence>
<name>A0AAE3QU06_9BACT</name>
<dbReference type="EMBL" id="JASJOS010000008">
    <property type="protein sequence ID" value="MDJ1482618.1"/>
    <property type="molecule type" value="Genomic_DNA"/>
</dbReference>
<dbReference type="InterPro" id="IPR037401">
    <property type="entry name" value="SnoaL-like"/>
</dbReference>
<feature type="domain" description="SnoaL-like" evidence="1">
    <location>
        <begin position="12"/>
        <end position="122"/>
    </location>
</feature>
<dbReference type="SUPFAM" id="SSF54427">
    <property type="entry name" value="NTF2-like"/>
    <property type="match status" value="1"/>
</dbReference>
<dbReference type="AlphaFoldDB" id="A0AAE3QU06"/>
<dbReference type="Gene3D" id="3.10.450.50">
    <property type="match status" value="1"/>
</dbReference>
<gene>
    <name evidence="2" type="ORF">QNI16_19110</name>
</gene>
<accession>A0AAE3QU06</accession>
<sequence length="134" mass="15367">MQTDLQAIVSTFLTVLENRKSSDEIEPFYHPDAIQIEYPNTLTKNLTKRNLQQLKAASDRGLNVLQKARYEVLHSYVYGNTVIIEVIWTGLLNIPLGNIPVGGEMKAYFAQFFEFMDGKIIRQRNYDCFDPFGG</sequence>